<evidence type="ECO:0000313" key="2">
    <source>
        <dbReference type="EMBL" id="AKF09132.1"/>
    </source>
</evidence>
<organism evidence="2 3">
    <name type="scientific">Sandaracinus amylolyticus</name>
    <dbReference type="NCBI Taxonomy" id="927083"/>
    <lineage>
        <taxon>Bacteria</taxon>
        <taxon>Pseudomonadati</taxon>
        <taxon>Myxococcota</taxon>
        <taxon>Polyangia</taxon>
        <taxon>Polyangiales</taxon>
        <taxon>Sandaracinaceae</taxon>
        <taxon>Sandaracinus</taxon>
    </lineage>
</organism>
<feature type="region of interest" description="Disordered" evidence="1">
    <location>
        <begin position="304"/>
        <end position="335"/>
    </location>
</feature>
<sequence>MASTPSEKIDAASEPRPFASKLPEGRQRFLAHTIEHALACGRRTHADFLRHFPPAAIMHALQDHPDLRASIIEVATGVRFKIAVKKSAEACGVDLQIALDEGETQPNVVVQQLHPDDRVRYLDARALWRFLSEGAFWTTSAQKDRARHAIAAEHIAFMLDRALVDQLLTHRDIVEGITVTRLSELLPRTELEMLLAAALKVGSENKPFVEKTLLTITPITTLVRHIPLDWIWEQVVVPRIAEVHGLVPEATTMSPPVQPPPPLMIASASAPSSSETDIEVKVTMDEPEPAASAMDVEVDEILGSMGEPEGKSGVKSTSGPGTGRIAIPKPALKRG</sequence>
<dbReference type="STRING" id="927083.DB32_006281"/>
<keyword evidence="3" id="KW-1185">Reference proteome</keyword>
<dbReference type="Proteomes" id="UP000034883">
    <property type="component" value="Chromosome"/>
</dbReference>
<evidence type="ECO:0000313" key="3">
    <source>
        <dbReference type="Proteomes" id="UP000034883"/>
    </source>
</evidence>
<protein>
    <submittedName>
        <fullName evidence="2">Uncharacterized protein</fullName>
    </submittedName>
</protein>
<dbReference type="AlphaFoldDB" id="A0A0F6YKV5"/>
<gene>
    <name evidence="2" type="ORF">DB32_006281</name>
</gene>
<dbReference type="EMBL" id="CP011125">
    <property type="protein sequence ID" value="AKF09132.1"/>
    <property type="molecule type" value="Genomic_DNA"/>
</dbReference>
<proteinExistence type="predicted"/>
<name>A0A0F6YKV5_9BACT</name>
<accession>A0A0F6YKV5</accession>
<dbReference type="KEGG" id="samy:DB32_006281"/>
<reference evidence="2 3" key="1">
    <citation type="submission" date="2015-03" db="EMBL/GenBank/DDBJ databases">
        <title>Genome assembly of Sandaracinus amylolyticus DSM 53668.</title>
        <authorList>
            <person name="Sharma G."/>
            <person name="Subramanian S."/>
        </authorList>
    </citation>
    <scope>NUCLEOTIDE SEQUENCE [LARGE SCALE GENOMIC DNA]</scope>
    <source>
        <strain evidence="2 3">DSM 53668</strain>
    </source>
</reference>
<evidence type="ECO:0000256" key="1">
    <source>
        <dbReference type="SAM" id="MobiDB-lite"/>
    </source>
</evidence>
<dbReference type="RefSeq" id="WP_053236214.1">
    <property type="nucleotide sequence ID" value="NZ_CP011125.1"/>
</dbReference>
<feature type="region of interest" description="Disordered" evidence="1">
    <location>
        <begin position="1"/>
        <end position="22"/>
    </location>
</feature>